<proteinExistence type="predicted"/>
<reference evidence="2" key="1">
    <citation type="journal article" date="2019" name="Int. J. Syst. Evol. Microbiol.">
        <title>The Global Catalogue of Microorganisms (GCM) 10K type strain sequencing project: providing services to taxonomists for standard genome sequencing and annotation.</title>
        <authorList>
            <consortium name="The Broad Institute Genomics Platform"/>
            <consortium name="The Broad Institute Genome Sequencing Center for Infectious Disease"/>
            <person name="Wu L."/>
            <person name="Ma J."/>
        </authorList>
    </citation>
    <scope>NUCLEOTIDE SEQUENCE [LARGE SCALE GENOMIC DNA]</scope>
    <source>
        <strain evidence="2">JCM 15481</strain>
    </source>
</reference>
<gene>
    <name evidence="1" type="ORF">GCM10009802_15840</name>
</gene>
<evidence type="ECO:0000313" key="1">
    <source>
        <dbReference type="EMBL" id="GAA2115741.1"/>
    </source>
</evidence>
<sequence>MYRIVPPWEKVLWQGHVQAVHVATSSSPVIDPLHAGAVLSPGLTIGDRVAGTETLAPGPLDSCRIRALGMPGAAWFALPSAAGLTLMRPKPAWWSGLLGASMGGRGRRGGPAQREIRRERRCSRVAGRAASSWGKRVPTVPGRCEMRYFRDVNTGPWGRAP</sequence>
<accession>A0ABP5JBX1</accession>
<comment type="caution">
    <text evidence="1">The sequence shown here is derived from an EMBL/GenBank/DDBJ whole genome shotgun (WGS) entry which is preliminary data.</text>
</comment>
<evidence type="ECO:0000313" key="2">
    <source>
        <dbReference type="Proteomes" id="UP001500443"/>
    </source>
</evidence>
<name>A0ABP5JBX1_9ACTN</name>
<dbReference type="Proteomes" id="UP001500443">
    <property type="component" value="Unassembled WGS sequence"/>
</dbReference>
<keyword evidence="2" id="KW-1185">Reference proteome</keyword>
<dbReference type="EMBL" id="BAAAPF010000028">
    <property type="protein sequence ID" value="GAA2115741.1"/>
    <property type="molecule type" value="Genomic_DNA"/>
</dbReference>
<protein>
    <submittedName>
        <fullName evidence="1">Uncharacterized protein</fullName>
    </submittedName>
</protein>
<organism evidence="1 2">
    <name type="scientific">Streptomyces synnematoformans</name>
    <dbReference type="NCBI Taxonomy" id="415721"/>
    <lineage>
        <taxon>Bacteria</taxon>
        <taxon>Bacillati</taxon>
        <taxon>Actinomycetota</taxon>
        <taxon>Actinomycetes</taxon>
        <taxon>Kitasatosporales</taxon>
        <taxon>Streptomycetaceae</taxon>
        <taxon>Streptomyces</taxon>
    </lineage>
</organism>